<feature type="domain" description="Major facilitator superfamily (MFS) profile" evidence="8">
    <location>
        <begin position="1"/>
        <end position="92"/>
    </location>
</feature>
<proteinExistence type="predicted"/>
<dbReference type="AlphaFoldDB" id="A0A0F3N1D9"/>
<keyword evidence="2" id="KW-0813">Transport</keyword>
<dbReference type="PATRIC" id="fig|1359164.3.peg.821"/>
<organism evidence="9 10">
    <name type="scientific">Rickettsia amblyommatis str. Ac/Pa</name>
    <dbReference type="NCBI Taxonomy" id="1359164"/>
    <lineage>
        <taxon>Bacteria</taxon>
        <taxon>Pseudomonadati</taxon>
        <taxon>Pseudomonadota</taxon>
        <taxon>Alphaproteobacteria</taxon>
        <taxon>Rickettsiales</taxon>
        <taxon>Rickettsiaceae</taxon>
        <taxon>Rickettsieae</taxon>
        <taxon>Rickettsia</taxon>
        <taxon>spotted fever group</taxon>
    </lineage>
</organism>
<protein>
    <submittedName>
        <fullName evidence="9">Sugar (And other) transporter family protein</fullName>
    </submittedName>
</protein>
<evidence type="ECO:0000313" key="9">
    <source>
        <dbReference type="EMBL" id="KJV61818.1"/>
    </source>
</evidence>
<dbReference type="PANTHER" id="PTHR43045:SF7">
    <property type="entry name" value="MAJOR FACILITATOR SUPERFAMILY TRANSPORTER"/>
    <property type="match status" value="1"/>
</dbReference>
<dbReference type="PANTHER" id="PTHR43045">
    <property type="entry name" value="SHIKIMATE TRANSPORTER"/>
    <property type="match status" value="1"/>
</dbReference>
<dbReference type="GO" id="GO:0022857">
    <property type="term" value="F:transmembrane transporter activity"/>
    <property type="evidence" value="ECO:0007669"/>
    <property type="project" value="InterPro"/>
</dbReference>
<evidence type="ECO:0000256" key="2">
    <source>
        <dbReference type="ARBA" id="ARBA00022448"/>
    </source>
</evidence>
<dbReference type="Gene3D" id="1.20.1250.20">
    <property type="entry name" value="MFS general substrate transporter like domains"/>
    <property type="match status" value="1"/>
</dbReference>
<evidence type="ECO:0000256" key="1">
    <source>
        <dbReference type="ARBA" id="ARBA00004651"/>
    </source>
</evidence>
<dbReference type="InterPro" id="IPR005828">
    <property type="entry name" value="MFS_sugar_transport-like"/>
</dbReference>
<dbReference type="GO" id="GO:0005886">
    <property type="term" value="C:plasma membrane"/>
    <property type="evidence" value="ECO:0007669"/>
    <property type="project" value="UniProtKB-SubCell"/>
</dbReference>
<keyword evidence="3" id="KW-1003">Cell membrane</keyword>
<keyword evidence="6 7" id="KW-0472">Membrane</keyword>
<evidence type="ECO:0000256" key="6">
    <source>
        <dbReference type="ARBA" id="ARBA00023136"/>
    </source>
</evidence>
<comment type="caution">
    <text evidence="9">The sequence shown here is derived from an EMBL/GenBank/DDBJ whole genome shotgun (WGS) entry which is preliminary data.</text>
</comment>
<dbReference type="InterPro" id="IPR020846">
    <property type="entry name" value="MFS_dom"/>
</dbReference>
<gene>
    <name evidence="9" type="ORF">APHACPA_0834</name>
</gene>
<reference evidence="9 10" key="1">
    <citation type="submission" date="2015-01" db="EMBL/GenBank/DDBJ databases">
        <title>Genome Sequencing of Rickettsiales.</title>
        <authorList>
            <person name="Daugherty S.C."/>
            <person name="Su Q."/>
            <person name="Abolude K."/>
            <person name="Beier-Sexton M."/>
            <person name="Carlyon J.A."/>
            <person name="Carter R."/>
            <person name="Day N.P."/>
            <person name="Dumler S.J."/>
            <person name="Dyachenko V."/>
            <person name="Godinez A."/>
            <person name="Kurtti T.J."/>
            <person name="Lichay M."/>
            <person name="Mullins K.E."/>
            <person name="Ott S."/>
            <person name="Pappas-Brown V."/>
            <person name="Paris D.H."/>
            <person name="Patel P."/>
            <person name="Richards A.L."/>
            <person name="Sadzewicz L."/>
            <person name="Sears K."/>
            <person name="Seidman D."/>
            <person name="Sengamalay N."/>
            <person name="Stenos J."/>
            <person name="Tallon L.J."/>
            <person name="Vincent G."/>
            <person name="Fraser C.M."/>
            <person name="Munderloh U."/>
            <person name="Dunning-Hotopp J.C."/>
        </authorList>
    </citation>
    <scope>NUCLEOTIDE SEQUENCE [LARGE SCALE GENOMIC DNA]</scope>
    <source>
        <strain evidence="9 10">Ac/Pa</strain>
    </source>
</reference>
<accession>A0A0F3N1D9</accession>
<dbReference type="EMBL" id="LANR01000001">
    <property type="protein sequence ID" value="KJV61818.1"/>
    <property type="molecule type" value="Genomic_DNA"/>
</dbReference>
<name>A0A0F3N1D9_RICAM</name>
<evidence type="ECO:0000256" key="4">
    <source>
        <dbReference type="ARBA" id="ARBA00022692"/>
    </source>
</evidence>
<evidence type="ECO:0000256" key="3">
    <source>
        <dbReference type="ARBA" id="ARBA00022475"/>
    </source>
</evidence>
<feature type="transmembrane region" description="Helical" evidence="7">
    <location>
        <begin position="36"/>
        <end position="57"/>
    </location>
</feature>
<evidence type="ECO:0000259" key="8">
    <source>
        <dbReference type="PROSITE" id="PS50850"/>
    </source>
</evidence>
<sequence>MSIGTFLEYFDLYLYVHMAVLLNELFFPQADPQTALIYEAAALCSTYVFRPIGALIFGWLGDNIGRKSTIIITTLLMAIACFIMANLQLMMK</sequence>
<dbReference type="Pfam" id="PF00083">
    <property type="entry name" value="Sugar_tr"/>
    <property type="match status" value="1"/>
</dbReference>
<dbReference type="PROSITE" id="PS50850">
    <property type="entry name" value="MFS"/>
    <property type="match status" value="1"/>
</dbReference>
<evidence type="ECO:0000313" key="10">
    <source>
        <dbReference type="Proteomes" id="UP000033556"/>
    </source>
</evidence>
<keyword evidence="5 7" id="KW-1133">Transmembrane helix</keyword>
<dbReference type="SUPFAM" id="SSF103473">
    <property type="entry name" value="MFS general substrate transporter"/>
    <property type="match status" value="1"/>
</dbReference>
<evidence type="ECO:0000256" key="7">
    <source>
        <dbReference type="SAM" id="Phobius"/>
    </source>
</evidence>
<feature type="transmembrane region" description="Helical" evidence="7">
    <location>
        <begin position="69"/>
        <end position="89"/>
    </location>
</feature>
<evidence type="ECO:0000256" key="5">
    <source>
        <dbReference type="ARBA" id="ARBA00022989"/>
    </source>
</evidence>
<comment type="subcellular location">
    <subcellularLocation>
        <location evidence="1">Cell membrane</location>
        <topology evidence="1">Multi-pass membrane protein</topology>
    </subcellularLocation>
</comment>
<keyword evidence="10" id="KW-1185">Reference proteome</keyword>
<dbReference type="Proteomes" id="UP000033556">
    <property type="component" value="Unassembled WGS sequence"/>
</dbReference>
<dbReference type="InterPro" id="IPR036259">
    <property type="entry name" value="MFS_trans_sf"/>
</dbReference>
<keyword evidence="4 7" id="KW-0812">Transmembrane</keyword>